<reference evidence="4 5" key="1">
    <citation type="submission" date="2017-01" db="EMBL/GenBank/DDBJ databases">
        <title>Draft genome sequence of Diplodia seriata F98.1, a fungal species involved in grapevine trunk diseases.</title>
        <authorList>
            <person name="Robert-Siegwald G."/>
            <person name="Vallet J."/>
            <person name="Abou-Mansour E."/>
            <person name="Xu J."/>
            <person name="Rey P."/>
            <person name="Bertsch C."/>
            <person name="Rego C."/>
            <person name="Larignon P."/>
            <person name="Fontaine F."/>
            <person name="Lebrun M.-H."/>
        </authorList>
    </citation>
    <scope>NUCLEOTIDE SEQUENCE [LARGE SCALE GENOMIC DNA]</scope>
    <source>
        <strain evidence="4 5">F98.1</strain>
    </source>
</reference>
<dbReference type="InterPro" id="IPR036380">
    <property type="entry name" value="Isochorismatase-like_sf"/>
</dbReference>
<proteinExistence type="inferred from homology"/>
<evidence type="ECO:0000259" key="3">
    <source>
        <dbReference type="Pfam" id="PF00857"/>
    </source>
</evidence>
<dbReference type="Proteomes" id="UP000190776">
    <property type="component" value="Unassembled WGS sequence"/>
</dbReference>
<gene>
    <name evidence="4" type="ORF">BK809_0003259</name>
</gene>
<evidence type="ECO:0000313" key="4">
    <source>
        <dbReference type="EMBL" id="OMP88502.1"/>
    </source>
</evidence>
<evidence type="ECO:0000256" key="1">
    <source>
        <dbReference type="ARBA" id="ARBA00006336"/>
    </source>
</evidence>
<evidence type="ECO:0000256" key="2">
    <source>
        <dbReference type="ARBA" id="ARBA00022801"/>
    </source>
</evidence>
<accession>A0A1S8BLT1</accession>
<keyword evidence="2 4" id="KW-0378">Hydrolase</keyword>
<dbReference type="SUPFAM" id="SSF52499">
    <property type="entry name" value="Isochorismatase-like hydrolases"/>
    <property type="match status" value="1"/>
</dbReference>
<dbReference type="EMBL" id="MSZU01000075">
    <property type="protein sequence ID" value="OMP88502.1"/>
    <property type="molecule type" value="Genomic_DNA"/>
</dbReference>
<dbReference type="CDD" id="cd00431">
    <property type="entry name" value="cysteine_hydrolases"/>
    <property type="match status" value="1"/>
</dbReference>
<organism evidence="4 5">
    <name type="scientific">Diplodia seriata</name>
    <dbReference type="NCBI Taxonomy" id="420778"/>
    <lineage>
        <taxon>Eukaryota</taxon>
        <taxon>Fungi</taxon>
        <taxon>Dikarya</taxon>
        <taxon>Ascomycota</taxon>
        <taxon>Pezizomycotina</taxon>
        <taxon>Dothideomycetes</taxon>
        <taxon>Dothideomycetes incertae sedis</taxon>
        <taxon>Botryosphaeriales</taxon>
        <taxon>Botryosphaeriaceae</taxon>
        <taxon>Diplodia</taxon>
    </lineage>
</organism>
<dbReference type="PANTHER" id="PTHR43540:SF16">
    <property type="entry name" value="ISOCHORISMATASE-LIKE DOMAIN-CONTAINING PROTEIN"/>
    <property type="match status" value="1"/>
</dbReference>
<dbReference type="AlphaFoldDB" id="A0A1S8BLT1"/>
<dbReference type="Pfam" id="PF00857">
    <property type="entry name" value="Isochorismatase"/>
    <property type="match status" value="1"/>
</dbReference>
<dbReference type="OrthoDB" id="167809at2759"/>
<dbReference type="PANTHER" id="PTHR43540">
    <property type="entry name" value="PEROXYUREIDOACRYLATE/UREIDOACRYLATE AMIDOHYDROLASE-RELATED"/>
    <property type="match status" value="1"/>
</dbReference>
<sequence>MSPQNLPPPNTALLLVDPYNDFLHPDGKLYPRVAESLVATDTVSHLKEVVKAARDARLPIFYALHQTWKEENYRGWLHMNSSTSAIKQMKAFQEGSWGAEVHEGLEPDRRRVEGEGDVVVSRHWNSSGFANTDLDFQLRQREITHLVIAGMVANTCIESTARYARELGYHTTLLTDATAGFSTAAKDAATNLIWPLIADEVKTVNEWTAALEEAHGPRDL</sequence>
<feature type="domain" description="Isochorismatase-like" evidence="3">
    <location>
        <begin position="11"/>
        <end position="193"/>
    </location>
</feature>
<name>A0A1S8BLT1_9PEZI</name>
<dbReference type="GO" id="GO:0016787">
    <property type="term" value="F:hydrolase activity"/>
    <property type="evidence" value="ECO:0007669"/>
    <property type="project" value="UniProtKB-KW"/>
</dbReference>
<evidence type="ECO:0000313" key="5">
    <source>
        <dbReference type="Proteomes" id="UP000190776"/>
    </source>
</evidence>
<comment type="caution">
    <text evidence="4">The sequence shown here is derived from an EMBL/GenBank/DDBJ whole genome shotgun (WGS) entry which is preliminary data.</text>
</comment>
<dbReference type="InterPro" id="IPR000868">
    <property type="entry name" value="Isochorismatase-like_dom"/>
</dbReference>
<dbReference type="STRING" id="420778.A0A1S8BLT1"/>
<dbReference type="Gene3D" id="3.40.50.850">
    <property type="entry name" value="Isochorismatase-like"/>
    <property type="match status" value="1"/>
</dbReference>
<protein>
    <submittedName>
        <fullName evidence="4">Peroxyureidoacrylate/ureidoacrylate amidohydrolase RutB</fullName>
    </submittedName>
</protein>
<comment type="similarity">
    <text evidence="1">Belongs to the isochorismatase family.</text>
</comment>
<dbReference type="InterPro" id="IPR050272">
    <property type="entry name" value="Isochorismatase-like_hydrls"/>
</dbReference>